<dbReference type="Pfam" id="PF08282">
    <property type="entry name" value="Hydrolase_3"/>
    <property type="match status" value="1"/>
</dbReference>
<dbReference type="PANTHER" id="PTHR10000:SF8">
    <property type="entry name" value="HAD SUPERFAMILY HYDROLASE-LIKE, TYPE 3"/>
    <property type="match status" value="1"/>
</dbReference>
<proteinExistence type="predicted"/>
<dbReference type="InterPro" id="IPR006379">
    <property type="entry name" value="HAD-SF_hydro_IIB"/>
</dbReference>
<dbReference type="Gene3D" id="3.40.50.1000">
    <property type="entry name" value="HAD superfamily/HAD-like"/>
    <property type="match status" value="1"/>
</dbReference>
<dbReference type="PANTHER" id="PTHR10000">
    <property type="entry name" value="PHOSPHOSERINE PHOSPHATASE"/>
    <property type="match status" value="1"/>
</dbReference>
<dbReference type="SFLD" id="SFLDS00003">
    <property type="entry name" value="Haloacid_Dehalogenase"/>
    <property type="match status" value="1"/>
</dbReference>
<dbReference type="GO" id="GO:0000287">
    <property type="term" value="F:magnesium ion binding"/>
    <property type="evidence" value="ECO:0007669"/>
    <property type="project" value="TreeGrafter"/>
</dbReference>
<comment type="caution">
    <text evidence="1">The sequence shown here is derived from an EMBL/GenBank/DDBJ whole genome shotgun (WGS) entry which is preliminary data.</text>
</comment>
<organism evidence="1 2">
    <name type="scientific">Enterococcus devriesei</name>
    <dbReference type="NCBI Taxonomy" id="319970"/>
    <lineage>
        <taxon>Bacteria</taxon>
        <taxon>Bacillati</taxon>
        <taxon>Bacillota</taxon>
        <taxon>Bacilli</taxon>
        <taxon>Lactobacillales</taxon>
        <taxon>Enterococcaceae</taxon>
        <taxon>Enterococcus</taxon>
    </lineage>
</organism>
<keyword evidence="1" id="KW-0378">Hydrolase</keyword>
<dbReference type="Proteomes" id="UP000183700">
    <property type="component" value="Unassembled WGS sequence"/>
</dbReference>
<dbReference type="Gene3D" id="3.30.1240.10">
    <property type="match status" value="1"/>
</dbReference>
<dbReference type="GO" id="GO:0005829">
    <property type="term" value="C:cytosol"/>
    <property type="evidence" value="ECO:0007669"/>
    <property type="project" value="TreeGrafter"/>
</dbReference>
<dbReference type="SFLD" id="SFLDG01144">
    <property type="entry name" value="C2.B.4:_PGP_Like"/>
    <property type="match status" value="1"/>
</dbReference>
<dbReference type="SUPFAM" id="SSF56784">
    <property type="entry name" value="HAD-like"/>
    <property type="match status" value="1"/>
</dbReference>
<accession>A0A1L8SWQ7</accession>
<gene>
    <name evidence="1" type="ORF">RV00_GL001772</name>
</gene>
<dbReference type="EMBL" id="JXKM01000003">
    <property type="protein sequence ID" value="OJG36413.1"/>
    <property type="molecule type" value="Genomic_DNA"/>
</dbReference>
<dbReference type="AlphaFoldDB" id="A0A1L8SWQ7"/>
<dbReference type="NCBIfam" id="TIGR01484">
    <property type="entry name" value="HAD-SF-IIB"/>
    <property type="match status" value="1"/>
</dbReference>
<evidence type="ECO:0000313" key="2">
    <source>
        <dbReference type="Proteomes" id="UP000183700"/>
    </source>
</evidence>
<dbReference type="STRING" id="319970.RV00_GL001772"/>
<dbReference type="InterPro" id="IPR000150">
    <property type="entry name" value="Cof"/>
</dbReference>
<sequence length="286" mass="31856">MKILYFLSSQENEGGTIMYRLIACDLDETLLDKQRHVSPKTRETIKKAEAQGLIFAPATGRGFYSIKQTLAELAADNKAQHYMIGFNGGVVVENQGPTIIKDFPLAYDVLAQLFEFGSKYEVAIHLYTFEQTYVYHSNPDEDAYLTTIPHEKRLDDDIDFLKDQTCYKALFQNLDRHYLEQIETDLPADLKTALEISYSSNRYIEFNPKGVNKGVALQTLADHLGIPMEETIAIGDNTNDLAMIQAAELGVAVANAVPAVKAAAQHTTTADHENSAVAEVIETFIL</sequence>
<dbReference type="SFLD" id="SFLDG01140">
    <property type="entry name" value="C2.B:_Phosphomannomutase_and_P"/>
    <property type="match status" value="1"/>
</dbReference>
<protein>
    <submittedName>
        <fullName evidence="1">Cof-like hydrolase</fullName>
    </submittedName>
</protein>
<dbReference type="GO" id="GO:0016791">
    <property type="term" value="F:phosphatase activity"/>
    <property type="evidence" value="ECO:0007669"/>
    <property type="project" value="TreeGrafter"/>
</dbReference>
<dbReference type="InterPro" id="IPR023214">
    <property type="entry name" value="HAD_sf"/>
</dbReference>
<name>A0A1L8SWQ7_9ENTE</name>
<keyword evidence="2" id="KW-1185">Reference proteome</keyword>
<reference evidence="1 2" key="1">
    <citation type="submission" date="2014-12" db="EMBL/GenBank/DDBJ databases">
        <title>Draft genome sequences of 29 type strains of Enterococci.</title>
        <authorList>
            <person name="Zhong Z."/>
            <person name="Sun Z."/>
            <person name="Liu W."/>
            <person name="Zhang W."/>
            <person name="Zhang H."/>
        </authorList>
    </citation>
    <scope>NUCLEOTIDE SEQUENCE [LARGE SCALE GENOMIC DNA]</scope>
    <source>
        <strain evidence="1 2">DSM 22802</strain>
    </source>
</reference>
<dbReference type="CDD" id="cd07516">
    <property type="entry name" value="HAD_Pase"/>
    <property type="match status" value="1"/>
</dbReference>
<dbReference type="NCBIfam" id="TIGR00099">
    <property type="entry name" value="Cof-subfamily"/>
    <property type="match status" value="1"/>
</dbReference>
<evidence type="ECO:0000313" key="1">
    <source>
        <dbReference type="EMBL" id="OJG36413.1"/>
    </source>
</evidence>
<dbReference type="InterPro" id="IPR036412">
    <property type="entry name" value="HAD-like_sf"/>
</dbReference>